<dbReference type="AlphaFoldDB" id="A0A0D3KAU2"/>
<comment type="subcellular location">
    <subcellularLocation>
        <location evidence="1">Membrane</location>
        <topology evidence="1">Multi-pass membrane protein</topology>
    </subcellularLocation>
</comment>
<dbReference type="GO" id="GO:0015165">
    <property type="term" value="F:pyrimidine nucleotide-sugar transmembrane transporter activity"/>
    <property type="evidence" value="ECO:0007669"/>
    <property type="project" value="InterPro"/>
</dbReference>
<dbReference type="Pfam" id="PF04142">
    <property type="entry name" value="Nuc_sug_transp"/>
    <property type="match status" value="1"/>
</dbReference>
<dbReference type="PaxDb" id="2903-EOD32877"/>
<feature type="transmembrane region" description="Helical" evidence="6">
    <location>
        <begin position="208"/>
        <end position="226"/>
    </location>
</feature>
<dbReference type="EnsemblProtists" id="EOD32877">
    <property type="protein sequence ID" value="EOD32877"/>
    <property type="gene ID" value="EMIHUDRAFT_230260"/>
</dbReference>
<feature type="transmembrane region" description="Helical" evidence="6">
    <location>
        <begin position="91"/>
        <end position="109"/>
    </location>
</feature>
<evidence type="ECO:0000256" key="4">
    <source>
        <dbReference type="ARBA" id="ARBA00023136"/>
    </source>
</evidence>
<evidence type="ECO:0000256" key="3">
    <source>
        <dbReference type="ARBA" id="ARBA00022989"/>
    </source>
</evidence>
<feature type="transmembrane region" description="Helical" evidence="6">
    <location>
        <begin position="116"/>
        <end position="134"/>
    </location>
</feature>
<feature type="region of interest" description="Disordered" evidence="5">
    <location>
        <begin position="320"/>
        <end position="387"/>
    </location>
</feature>
<dbReference type="KEGG" id="ehx:EMIHUDRAFT_230260"/>
<dbReference type="STRING" id="2903.R1DD56"/>
<dbReference type="GO" id="GO:0000139">
    <property type="term" value="C:Golgi membrane"/>
    <property type="evidence" value="ECO:0007669"/>
    <property type="project" value="InterPro"/>
</dbReference>
<dbReference type="InterPro" id="IPR007271">
    <property type="entry name" value="Nuc_sug_transpt"/>
</dbReference>
<evidence type="ECO:0000256" key="1">
    <source>
        <dbReference type="ARBA" id="ARBA00004141"/>
    </source>
</evidence>
<reference evidence="7" key="2">
    <citation type="submission" date="2024-10" db="UniProtKB">
        <authorList>
            <consortium name="EnsemblProtists"/>
        </authorList>
    </citation>
    <scope>IDENTIFICATION</scope>
</reference>
<keyword evidence="3 6" id="KW-1133">Transmembrane helix</keyword>
<dbReference type="Proteomes" id="UP000013827">
    <property type="component" value="Unassembled WGS sequence"/>
</dbReference>
<evidence type="ECO:0000256" key="5">
    <source>
        <dbReference type="SAM" id="MobiDB-lite"/>
    </source>
</evidence>
<dbReference type="PANTHER" id="PTHR10231">
    <property type="entry name" value="NUCLEOTIDE-SUGAR TRANSMEMBRANE TRANSPORTER"/>
    <property type="match status" value="1"/>
</dbReference>
<protein>
    <recommendedName>
        <fullName evidence="9">UDP-galactose transporter</fullName>
    </recommendedName>
</protein>
<feature type="compositionally biased region" description="Polar residues" evidence="5">
    <location>
        <begin position="346"/>
        <end position="357"/>
    </location>
</feature>
<dbReference type="SUPFAM" id="SSF103481">
    <property type="entry name" value="Multidrug resistance efflux transporter EmrE"/>
    <property type="match status" value="1"/>
</dbReference>
<evidence type="ECO:0000256" key="6">
    <source>
        <dbReference type="SAM" id="Phobius"/>
    </source>
</evidence>
<evidence type="ECO:0000313" key="7">
    <source>
        <dbReference type="EnsemblProtists" id="EOD32877"/>
    </source>
</evidence>
<feature type="transmembrane region" description="Helical" evidence="6">
    <location>
        <begin position="246"/>
        <end position="264"/>
    </location>
</feature>
<feature type="transmembrane region" description="Helical" evidence="6">
    <location>
        <begin position="169"/>
        <end position="188"/>
    </location>
</feature>
<keyword evidence="4 6" id="KW-0472">Membrane</keyword>
<evidence type="ECO:0000256" key="2">
    <source>
        <dbReference type="ARBA" id="ARBA00022692"/>
    </source>
</evidence>
<dbReference type="InterPro" id="IPR037185">
    <property type="entry name" value="EmrE-like"/>
</dbReference>
<keyword evidence="8" id="KW-1185">Reference proteome</keyword>
<keyword evidence="2 6" id="KW-0812">Transmembrane</keyword>
<proteinExistence type="predicted"/>
<reference evidence="8" key="1">
    <citation type="journal article" date="2013" name="Nature">
        <title>Pan genome of the phytoplankton Emiliania underpins its global distribution.</title>
        <authorList>
            <person name="Read B.A."/>
            <person name="Kegel J."/>
            <person name="Klute M.J."/>
            <person name="Kuo A."/>
            <person name="Lefebvre S.C."/>
            <person name="Maumus F."/>
            <person name="Mayer C."/>
            <person name="Miller J."/>
            <person name="Monier A."/>
            <person name="Salamov A."/>
            <person name="Young J."/>
            <person name="Aguilar M."/>
            <person name="Claverie J.M."/>
            <person name="Frickenhaus S."/>
            <person name="Gonzalez K."/>
            <person name="Herman E.K."/>
            <person name="Lin Y.C."/>
            <person name="Napier J."/>
            <person name="Ogata H."/>
            <person name="Sarno A.F."/>
            <person name="Shmutz J."/>
            <person name="Schroeder D."/>
            <person name="de Vargas C."/>
            <person name="Verret F."/>
            <person name="von Dassow P."/>
            <person name="Valentin K."/>
            <person name="Van de Peer Y."/>
            <person name="Wheeler G."/>
            <person name="Dacks J.B."/>
            <person name="Delwiche C.F."/>
            <person name="Dyhrman S.T."/>
            <person name="Glockner G."/>
            <person name="John U."/>
            <person name="Richards T."/>
            <person name="Worden A.Z."/>
            <person name="Zhang X."/>
            <person name="Grigoriev I.V."/>
            <person name="Allen A.E."/>
            <person name="Bidle K."/>
            <person name="Borodovsky M."/>
            <person name="Bowler C."/>
            <person name="Brownlee C."/>
            <person name="Cock J.M."/>
            <person name="Elias M."/>
            <person name="Gladyshev V.N."/>
            <person name="Groth M."/>
            <person name="Guda C."/>
            <person name="Hadaegh A."/>
            <person name="Iglesias-Rodriguez M.D."/>
            <person name="Jenkins J."/>
            <person name="Jones B.M."/>
            <person name="Lawson T."/>
            <person name="Leese F."/>
            <person name="Lindquist E."/>
            <person name="Lobanov A."/>
            <person name="Lomsadze A."/>
            <person name="Malik S.B."/>
            <person name="Marsh M.E."/>
            <person name="Mackinder L."/>
            <person name="Mock T."/>
            <person name="Mueller-Roeber B."/>
            <person name="Pagarete A."/>
            <person name="Parker M."/>
            <person name="Probert I."/>
            <person name="Quesneville H."/>
            <person name="Raines C."/>
            <person name="Rensing S.A."/>
            <person name="Riano-Pachon D.M."/>
            <person name="Richier S."/>
            <person name="Rokitta S."/>
            <person name="Shiraiwa Y."/>
            <person name="Soanes D.M."/>
            <person name="van der Giezen M."/>
            <person name="Wahlund T.M."/>
            <person name="Williams B."/>
            <person name="Wilson W."/>
            <person name="Wolfe G."/>
            <person name="Wurch L.L."/>
        </authorList>
    </citation>
    <scope>NUCLEOTIDE SEQUENCE</scope>
</reference>
<dbReference type="HOGENOM" id="CLU_024645_3_0_1"/>
<dbReference type="eggNOG" id="KOG2234">
    <property type="taxonomic scope" value="Eukaryota"/>
</dbReference>
<name>A0A0D3KAU2_EMIH1</name>
<dbReference type="OMA" id="LCHESGG"/>
<feature type="compositionally biased region" description="Pro residues" evidence="5">
    <location>
        <begin position="137"/>
        <end position="146"/>
    </location>
</feature>
<feature type="transmembrane region" description="Helical" evidence="6">
    <location>
        <begin position="271"/>
        <end position="291"/>
    </location>
</feature>
<dbReference type="Gene3D" id="1.10.3730.20">
    <property type="match status" value="1"/>
</dbReference>
<organism evidence="7 8">
    <name type="scientific">Emiliania huxleyi (strain CCMP1516)</name>
    <dbReference type="NCBI Taxonomy" id="280463"/>
    <lineage>
        <taxon>Eukaryota</taxon>
        <taxon>Haptista</taxon>
        <taxon>Haptophyta</taxon>
        <taxon>Prymnesiophyceae</taxon>
        <taxon>Isochrysidales</taxon>
        <taxon>Noelaerhabdaceae</taxon>
        <taxon>Emiliania</taxon>
    </lineage>
</organism>
<accession>A0A0D3KAU2</accession>
<evidence type="ECO:0000313" key="8">
    <source>
        <dbReference type="Proteomes" id="UP000013827"/>
    </source>
</evidence>
<evidence type="ECO:0008006" key="9">
    <source>
        <dbReference type="Google" id="ProtNLM"/>
    </source>
</evidence>
<dbReference type="NCBIfam" id="TIGR00803">
    <property type="entry name" value="nst"/>
    <property type="match status" value="1"/>
</dbReference>
<dbReference type="RefSeq" id="XP_005785306.1">
    <property type="nucleotide sequence ID" value="XM_005785249.1"/>
</dbReference>
<sequence length="387" mass="40496">MREIRPVALASLAILLVEHCTTVTLTRYVSQRVDAPRPASSVAVLVTELLKALLSVALELTACGGLGTRSSPGEMVTSVLGRRTELLRVSVLYQVKLLLTALLAVFFLGQRLSAQRWFALLVLTAGVIIVELSTSDTPPPPPPKPPLPHRRGRHAPASLDLGRSSCYNVGAAAALVSAALSSSAGVYFEAVLKKEEEGRAVSLWARNLQLSVASIPLAALAVVAQWRPRHSSIRSHGLFAGFDAPLLALVLLNAAGGLVVAAVIKYGDNILKNFSTACSVILGTLLSVVLFDFRPGLQFVGGGALVAAATVIYAFGSPGARPPWQQKATAEADASSDEGERAPMVSTRSEGGNSPKGSRSLRPPADPLIAESRNYQQGGHPAGGVAV</sequence>
<dbReference type="GeneID" id="17278150"/>
<feature type="transmembrane region" description="Helical" evidence="6">
    <location>
        <begin position="297"/>
        <end position="316"/>
    </location>
</feature>
<feature type="region of interest" description="Disordered" evidence="5">
    <location>
        <begin position="134"/>
        <end position="154"/>
    </location>
</feature>